<dbReference type="Pfam" id="PF00520">
    <property type="entry name" value="Ion_trans"/>
    <property type="match status" value="1"/>
</dbReference>
<accession>A0AA36MXQ4</accession>
<dbReference type="Proteomes" id="UP001178507">
    <property type="component" value="Unassembled WGS sequence"/>
</dbReference>
<dbReference type="InterPro" id="IPR043203">
    <property type="entry name" value="VGCC_Ca_Na"/>
</dbReference>
<name>A0AA36MXQ4_9DINO</name>
<dbReference type="PANTHER" id="PTHR10037">
    <property type="entry name" value="VOLTAGE-GATED CATION CHANNEL CALCIUM AND SODIUM"/>
    <property type="match status" value="1"/>
</dbReference>
<feature type="transmembrane region" description="Helical" evidence="5">
    <location>
        <begin position="204"/>
        <end position="227"/>
    </location>
</feature>
<comment type="caution">
    <text evidence="7">The sequence shown here is derived from an EMBL/GenBank/DDBJ whole genome shotgun (WGS) entry which is preliminary data.</text>
</comment>
<keyword evidence="4 5" id="KW-0472">Membrane</keyword>
<dbReference type="InterPro" id="IPR027359">
    <property type="entry name" value="Volt_channel_dom_sf"/>
</dbReference>
<evidence type="ECO:0000256" key="4">
    <source>
        <dbReference type="ARBA" id="ARBA00023136"/>
    </source>
</evidence>
<keyword evidence="2 5" id="KW-0812">Transmembrane</keyword>
<feature type="domain" description="EF-hand" evidence="6">
    <location>
        <begin position="477"/>
        <end position="512"/>
    </location>
</feature>
<feature type="transmembrane region" description="Helical" evidence="5">
    <location>
        <begin position="390"/>
        <end position="414"/>
    </location>
</feature>
<reference evidence="7" key="1">
    <citation type="submission" date="2023-08" db="EMBL/GenBank/DDBJ databases">
        <authorList>
            <person name="Chen Y."/>
            <person name="Shah S."/>
            <person name="Dougan E. K."/>
            <person name="Thang M."/>
            <person name="Chan C."/>
        </authorList>
    </citation>
    <scope>NUCLEOTIDE SEQUENCE</scope>
</reference>
<dbReference type="Gene3D" id="1.10.287.70">
    <property type="match status" value="1"/>
</dbReference>
<dbReference type="InterPro" id="IPR011992">
    <property type="entry name" value="EF-hand-dom_pair"/>
</dbReference>
<dbReference type="SUPFAM" id="SSF47473">
    <property type="entry name" value="EF-hand"/>
    <property type="match status" value="1"/>
</dbReference>
<sequence length="566" mass="64247">MACADDEPPGPPGWLEQMLQQHDERIVERLDAWLQRLELCLAGGRNGEVRRNGSVNEEEFWSTGETSSIGRMASTRNNAENDSMAQASPGSADLVGGPWQQRTWRSETVDSYDLAKALGEKVSQAFRLLGTHSRELNDRTSSILDCWRLCRRKAELIVNSQCAGAFFAMVILTNSVYLGVHLEWSAVHRSADHPANSIFKTLHVIYAVLFTLEALLQFVASGFSGYICGSSWMWNWLDIFIVTSSWVELAVDLANPEELTRGSNSNFRLMRLLRLGRLVRVVRIVRVVRLFRALRTLVYSLLGTLKSLFWSFLLLALIMYIFGILFTDLVIDFLFEEEQLGAAQHPLLEKYFGTLYLSMITLFRSISNGLTWHEAADALMPMGMVWVQVFHFYVAFCSFALLNVMTGVFCNSAIKAAERDHDAMLHSMVQGRREYQELVLSLFKRIDDRGLGQITINEFERHMDDDAVRSFFEYLQVGAMDAWTLFTSLDKDGDFTITVDEFLEQCTRLQGPARSADLYALRMSCAKLAKQVQRIAEIQQGTLPPSLFEKFAEKSLKDQKSSNFSV</sequence>
<proteinExistence type="predicted"/>
<dbReference type="Gene3D" id="1.10.238.10">
    <property type="entry name" value="EF-hand"/>
    <property type="match status" value="1"/>
</dbReference>
<organism evidence="7 8">
    <name type="scientific">Effrenium voratum</name>
    <dbReference type="NCBI Taxonomy" id="2562239"/>
    <lineage>
        <taxon>Eukaryota</taxon>
        <taxon>Sar</taxon>
        <taxon>Alveolata</taxon>
        <taxon>Dinophyceae</taxon>
        <taxon>Suessiales</taxon>
        <taxon>Symbiodiniaceae</taxon>
        <taxon>Effrenium</taxon>
    </lineage>
</organism>
<dbReference type="AlphaFoldDB" id="A0AA36MXQ4"/>
<gene>
    <name evidence="7" type="ORF">EVOR1521_LOCUS9920</name>
</gene>
<dbReference type="InterPro" id="IPR002048">
    <property type="entry name" value="EF_hand_dom"/>
</dbReference>
<dbReference type="GO" id="GO:0005509">
    <property type="term" value="F:calcium ion binding"/>
    <property type="evidence" value="ECO:0007669"/>
    <property type="project" value="InterPro"/>
</dbReference>
<evidence type="ECO:0000256" key="3">
    <source>
        <dbReference type="ARBA" id="ARBA00022989"/>
    </source>
</evidence>
<dbReference type="PROSITE" id="PS50222">
    <property type="entry name" value="EF_HAND_2"/>
    <property type="match status" value="2"/>
</dbReference>
<evidence type="ECO:0000256" key="1">
    <source>
        <dbReference type="ARBA" id="ARBA00004141"/>
    </source>
</evidence>
<dbReference type="InterPro" id="IPR005821">
    <property type="entry name" value="Ion_trans_dom"/>
</dbReference>
<keyword evidence="8" id="KW-1185">Reference proteome</keyword>
<dbReference type="PANTHER" id="PTHR10037:SF62">
    <property type="entry name" value="SODIUM CHANNEL PROTEIN 60E"/>
    <property type="match status" value="1"/>
</dbReference>
<feature type="domain" description="EF-hand" evidence="6">
    <location>
        <begin position="434"/>
        <end position="469"/>
    </location>
</feature>
<feature type="transmembrane region" description="Helical" evidence="5">
    <location>
        <begin position="163"/>
        <end position="184"/>
    </location>
</feature>
<dbReference type="SUPFAM" id="SSF81324">
    <property type="entry name" value="Voltage-gated potassium channels"/>
    <property type="match status" value="1"/>
</dbReference>
<comment type="subcellular location">
    <subcellularLocation>
        <location evidence="1">Membrane</location>
        <topology evidence="1">Multi-pass membrane protein</topology>
    </subcellularLocation>
</comment>
<feature type="transmembrane region" description="Helical" evidence="5">
    <location>
        <begin position="308"/>
        <end position="331"/>
    </location>
</feature>
<dbReference type="GO" id="GO:0005248">
    <property type="term" value="F:voltage-gated sodium channel activity"/>
    <property type="evidence" value="ECO:0007669"/>
    <property type="project" value="TreeGrafter"/>
</dbReference>
<evidence type="ECO:0000256" key="2">
    <source>
        <dbReference type="ARBA" id="ARBA00022692"/>
    </source>
</evidence>
<dbReference type="GO" id="GO:0001518">
    <property type="term" value="C:voltage-gated sodium channel complex"/>
    <property type="evidence" value="ECO:0007669"/>
    <property type="project" value="TreeGrafter"/>
</dbReference>
<keyword evidence="3 5" id="KW-1133">Transmembrane helix</keyword>
<dbReference type="EMBL" id="CAUJNA010000913">
    <property type="protein sequence ID" value="CAJ1382563.1"/>
    <property type="molecule type" value="Genomic_DNA"/>
</dbReference>
<evidence type="ECO:0000313" key="7">
    <source>
        <dbReference type="EMBL" id="CAJ1382563.1"/>
    </source>
</evidence>
<evidence type="ECO:0000256" key="5">
    <source>
        <dbReference type="SAM" id="Phobius"/>
    </source>
</evidence>
<protein>
    <recommendedName>
        <fullName evidence="6">EF-hand domain-containing protein</fullName>
    </recommendedName>
</protein>
<dbReference type="Gene3D" id="1.20.120.350">
    <property type="entry name" value="Voltage-gated potassium channels. Chain C"/>
    <property type="match status" value="1"/>
</dbReference>
<evidence type="ECO:0000259" key="6">
    <source>
        <dbReference type="PROSITE" id="PS50222"/>
    </source>
</evidence>
<evidence type="ECO:0000313" key="8">
    <source>
        <dbReference type="Proteomes" id="UP001178507"/>
    </source>
</evidence>